<reference evidence="2 3" key="1">
    <citation type="journal article" date="2018" name="Sci. Rep.">
        <title>Characterisation of pathogen-specific regions and novel effector candidates in Fusarium oxysporum f. sp. cepae.</title>
        <authorList>
            <person name="Armitage A.D."/>
            <person name="Taylor A."/>
            <person name="Sobczyk M.K."/>
            <person name="Baxter L."/>
            <person name="Greenfield B.P."/>
            <person name="Bates H.J."/>
            <person name="Wilson F."/>
            <person name="Jackson A.C."/>
            <person name="Ott S."/>
            <person name="Harrison R.J."/>
            <person name="Clarkson J.P."/>
        </authorList>
    </citation>
    <scope>NUCLEOTIDE SEQUENCE [LARGE SCALE GENOMIC DNA]</scope>
    <source>
        <strain evidence="2 3">FoC_Fus2</strain>
    </source>
</reference>
<gene>
    <name evidence="2" type="ORF">BFJ65_g6927</name>
</gene>
<dbReference type="Proteomes" id="UP000270866">
    <property type="component" value="Chromosome 7"/>
</dbReference>
<evidence type="ECO:0000313" key="2">
    <source>
        <dbReference type="EMBL" id="RKK20228.1"/>
    </source>
</evidence>
<comment type="caution">
    <text evidence="2">The sequence shown here is derived from an EMBL/GenBank/DDBJ whole genome shotgun (WGS) entry which is preliminary data.</text>
</comment>
<evidence type="ECO:0000256" key="1">
    <source>
        <dbReference type="SAM" id="SignalP"/>
    </source>
</evidence>
<proteinExistence type="predicted"/>
<dbReference type="EMBL" id="MRCU01000004">
    <property type="protein sequence ID" value="RKK20228.1"/>
    <property type="molecule type" value="Genomic_DNA"/>
</dbReference>
<evidence type="ECO:0000313" key="3">
    <source>
        <dbReference type="Proteomes" id="UP000270866"/>
    </source>
</evidence>
<feature type="chain" id="PRO_5018172301" evidence="1">
    <location>
        <begin position="18"/>
        <end position="58"/>
    </location>
</feature>
<protein>
    <submittedName>
        <fullName evidence="2">Uncharacterized protein</fullName>
    </submittedName>
</protein>
<accession>A0A3L6NQX0</accession>
<name>A0A3L6NQX0_FUSOX</name>
<feature type="signal peptide" evidence="1">
    <location>
        <begin position="1"/>
        <end position="17"/>
    </location>
</feature>
<organism evidence="2 3">
    <name type="scientific">Fusarium oxysporum f. sp. cepae</name>
    <dbReference type="NCBI Taxonomy" id="396571"/>
    <lineage>
        <taxon>Eukaryota</taxon>
        <taxon>Fungi</taxon>
        <taxon>Dikarya</taxon>
        <taxon>Ascomycota</taxon>
        <taxon>Pezizomycotina</taxon>
        <taxon>Sordariomycetes</taxon>
        <taxon>Hypocreomycetidae</taxon>
        <taxon>Hypocreales</taxon>
        <taxon>Nectriaceae</taxon>
        <taxon>Fusarium</taxon>
        <taxon>Fusarium oxysporum species complex</taxon>
    </lineage>
</organism>
<sequence>MTSAIVFPLLPALDVLAGACSKPTLEAVSCNQTVRIIESPIPPFIKTLAITHGSCSLS</sequence>
<keyword evidence="1" id="KW-0732">Signal</keyword>
<dbReference type="AlphaFoldDB" id="A0A3L6NQX0"/>